<dbReference type="STRING" id="927083.DB32_006072"/>
<keyword evidence="1" id="KW-0472">Membrane</keyword>
<dbReference type="EMBL" id="CP011125">
    <property type="protein sequence ID" value="AKF08923.1"/>
    <property type="molecule type" value="Genomic_DNA"/>
</dbReference>
<evidence type="ECO:0000256" key="1">
    <source>
        <dbReference type="SAM" id="Phobius"/>
    </source>
</evidence>
<feature type="transmembrane region" description="Helical" evidence="1">
    <location>
        <begin position="41"/>
        <end position="64"/>
    </location>
</feature>
<evidence type="ECO:0000313" key="3">
    <source>
        <dbReference type="Proteomes" id="UP000034883"/>
    </source>
</evidence>
<accession>A0A0F6W6U9</accession>
<dbReference type="Proteomes" id="UP000034883">
    <property type="component" value="Chromosome"/>
</dbReference>
<keyword evidence="1" id="KW-1133">Transmembrane helix</keyword>
<reference evidence="2 3" key="1">
    <citation type="submission" date="2015-03" db="EMBL/GenBank/DDBJ databases">
        <title>Genome assembly of Sandaracinus amylolyticus DSM 53668.</title>
        <authorList>
            <person name="Sharma G."/>
            <person name="Subramanian S."/>
        </authorList>
    </citation>
    <scope>NUCLEOTIDE SEQUENCE [LARGE SCALE GENOMIC DNA]</scope>
    <source>
        <strain evidence="2 3">DSM 53668</strain>
    </source>
</reference>
<sequence length="67" mass="6998">MSESAFLMMLVLAPAGIAIVSLALAVYLFSQARHTDGVKPTLFRVIAILLTLVGLGIGACYATLFVG</sequence>
<dbReference type="RefSeq" id="WP_053236021.1">
    <property type="nucleotide sequence ID" value="NZ_CP011125.1"/>
</dbReference>
<gene>
    <name evidence="2" type="ORF">DB32_006072</name>
</gene>
<evidence type="ECO:0000313" key="2">
    <source>
        <dbReference type="EMBL" id="AKF08923.1"/>
    </source>
</evidence>
<dbReference type="KEGG" id="samy:DB32_006072"/>
<feature type="transmembrane region" description="Helical" evidence="1">
    <location>
        <begin position="6"/>
        <end position="29"/>
    </location>
</feature>
<proteinExistence type="predicted"/>
<keyword evidence="1" id="KW-0812">Transmembrane</keyword>
<organism evidence="2 3">
    <name type="scientific">Sandaracinus amylolyticus</name>
    <dbReference type="NCBI Taxonomy" id="927083"/>
    <lineage>
        <taxon>Bacteria</taxon>
        <taxon>Pseudomonadati</taxon>
        <taxon>Myxococcota</taxon>
        <taxon>Polyangia</taxon>
        <taxon>Polyangiales</taxon>
        <taxon>Sandaracinaceae</taxon>
        <taxon>Sandaracinus</taxon>
    </lineage>
</organism>
<protein>
    <submittedName>
        <fullName evidence="2">Uncharacterized protein</fullName>
    </submittedName>
</protein>
<name>A0A0F6W6U9_9BACT</name>
<dbReference type="AlphaFoldDB" id="A0A0F6W6U9"/>
<keyword evidence="3" id="KW-1185">Reference proteome</keyword>